<evidence type="ECO:0000313" key="2">
    <source>
        <dbReference type="EMBL" id="RBL90816.1"/>
    </source>
</evidence>
<dbReference type="Pfam" id="PF20335">
    <property type="entry name" value="DUF6630"/>
    <property type="match status" value="1"/>
</dbReference>
<proteinExistence type="predicted"/>
<dbReference type="Proteomes" id="UP000253410">
    <property type="component" value="Unassembled WGS sequence"/>
</dbReference>
<dbReference type="AlphaFoldDB" id="A0A365XWT1"/>
<accession>A0A365XWT1</accession>
<dbReference type="InterPro" id="IPR046582">
    <property type="entry name" value="DUF6630"/>
</dbReference>
<dbReference type="OrthoDB" id="6424958at2"/>
<evidence type="ECO:0000259" key="1">
    <source>
        <dbReference type="Pfam" id="PF20335"/>
    </source>
</evidence>
<gene>
    <name evidence="2" type="ORF">DF182_30735</name>
</gene>
<dbReference type="RefSeq" id="WP_113619572.1">
    <property type="nucleotide sequence ID" value="NZ_QFFJ01000002.1"/>
</dbReference>
<name>A0A365XWT1_9BACT</name>
<organism evidence="2 3">
    <name type="scientific">Chitinophaga flava</name>
    <dbReference type="NCBI Taxonomy" id="2259036"/>
    <lineage>
        <taxon>Bacteria</taxon>
        <taxon>Pseudomonadati</taxon>
        <taxon>Bacteroidota</taxon>
        <taxon>Chitinophagia</taxon>
        <taxon>Chitinophagales</taxon>
        <taxon>Chitinophagaceae</taxon>
        <taxon>Chitinophaga</taxon>
    </lineage>
</organism>
<dbReference type="EMBL" id="QFFJ01000002">
    <property type="protein sequence ID" value="RBL90816.1"/>
    <property type="molecule type" value="Genomic_DNA"/>
</dbReference>
<keyword evidence="3" id="KW-1185">Reference proteome</keyword>
<protein>
    <recommendedName>
        <fullName evidence="1">DUF6630 domain-containing protein</fullName>
    </recommendedName>
</protein>
<feature type="domain" description="DUF6630" evidence="1">
    <location>
        <begin position="116"/>
        <end position="262"/>
    </location>
</feature>
<comment type="caution">
    <text evidence="2">The sequence shown here is derived from an EMBL/GenBank/DDBJ whole genome shotgun (WGS) entry which is preliminary data.</text>
</comment>
<reference evidence="2 3" key="1">
    <citation type="submission" date="2018-05" db="EMBL/GenBank/DDBJ databases">
        <title>Chitinophaga sp. K3CV102501T nov., isolated from isolated from a monsoon evergreen broad-leaved forest soil.</title>
        <authorList>
            <person name="Lv Y."/>
        </authorList>
    </citation>
    <scope>NUCLEOTIDE SEQUENCE [LARGE SCALE GENOMIC DNA]</scope>
    <source>
        <strain evidence="2 3">GDMCC 1.1325</strain>
    </source>
</reference>
<sequence>MQIGISQEDFSWLTGNFGKQSGNSYMDMKEDVIHEIFPDKVVIGTRFLNCASYELSFAENQLHIKKNRLDNYKLQEKAKMIPDEMQEEDVEELVHLWENLLRELKMKEKLKSLSNARELMAQLYLDIFDEEEAEEQIDNLPEVVTPNVTVIWEELQVALQQTGNLADFEWKELSDEGTYALNELSPVVKAGVSLEAPTQEEYEEILAAEDFAKALLDHFNRQLEDYELKIVAIGPSLDEYQSFACFPMQDFRLANAVLKMEELCLICFF</sequence>
<evidence type="ECO:0000313" key="3">
    <source>
        <dbReference type="Proteomes" id="UP000253410"/>
    </source>
</evidence>